<protein>
    <submittedName>
        <fullName evidence="1">Uncharacterized protein</fullName>
    </submittedName>
</protein>
<dbReference type="EMBL" id="KN847976">
    <property type="protein sequence ID" value="KIR48855.1"/>
    <property type="molecule type" value="Genomic_DNA"/>
</dbReference>
<dbReference type="AlphaFoldDB" id="A0A0D0VTU4"/>
<reference evidence="1" key="1">
    <citation type="submission" date="2015-01" db="EMBL/GenBank/DDBJ databases">
        <title>The Genome Sequence of Cryptococcus gattii CA1280.</title>
        <authorList>
            <consortium name="The Broad Institute Genomics Platform"/>
            <person name="Cuomo C."/>
            <person name="Litvintseva A."/>
            <person name="Chen Y."/>
            <person name="Heitman J."/>
            <person name="Sun S."/>
            <person name="Springer D."/>
            <person name="Dromer F."/>
            <person name="Young S."/>
            <person name="Zeng Q."/>
            <person name="Gargeya S."/>
            <person name="Abouelleil A."/>
            <person name="Alvarado L."/>
            <person name="Chapman S.B."/>
            <person name="Gainer-Dewar J."/>
            <person name="Goldberg J."/>
            <person name="Griggs A."/>
            <person name="Gujja S."/>
            <person name="Hansen M."/>
            <person name="Howarth C."/>
            <person name="Imamovic A."/>
            <person name="Larimer J."/>
            <person name="Murphy C."/>
            <person name="Naylor J."/>
            <person name="Pearson M."/>
            <person name="Priest M."/>
            <person name="Roberts A."/>
            <person name="Saif S."/>
            <person name="Shea T."/>
            <person name="Sykes S."/>
            <person name="Wortman J."/>
            <person name="Nusbaum C."/>
            <person name="Birren B."/>
        </authorList>
    </citation>
    <scope>NUCLEOTIDE SEQUENCE [LARGE SCALE GENOMIC DNA]</scope>
    <source>
        <strain evidence="1">CA1280</strain>
    </source>
</reference>
<sequence>MTVMEARHRVPWGARQSLSRDRTCGQGCWVRVKGKVVAVAVV</sequence>
<name>A0A0D0VTU4_CRYGA</name>
<proteinExistence type="predicted"/>
<dbReference type="HOGENOM" id="CLU_3260515_0_0_1"/>
<evidence type="ECO:0000313" key="1">
    <source>
        <dbReference type="EMBL" id="KIR48855.1"/>
    </source>
</evidence>
<gene>
    <name evidence="1" type="ORF">I312_01925</name>
</gene>
<accession>A0A0D0VTU4</accession>
<organism evidence="1">
    <name type="scientific">Cryptococcus bacillisporus CA1280</name>
    <dbReference type="NCBI Taxonomy" id="1296109"/>
    <lineage>
        <taxon>Eukaryota</taxon>
        <taxon>Fungi</taxon>
        <taxon>Dikarya</taxon>
        <taxon>Basidiomycota</taxon>
        <taxon>Agaricomycotina</taxon>
        <taxon>Tremellomycetes</taxon>
        <taxon>Tremellales</taxon>
        <taxon>Cryptococcaceae</taxon>
        <taxon>Cryptococcus</taxon>
        <taxon>Cryptococcus gattii species complex</taxon>
    </lineage>
</organism>